<evidence type="ECO:0000313" key="1">
    <source>
        <dbReference type="EMBL" id="CNG59584.1"/>
    </source>
</evidence>
<gene>
    <name evidence="1" type="ORF">ERS008530_04146</name>
</gene>
<dbReference type="AlphaFoldDB" id="A0A0T9MXX7"/>
<organism evidence="1 2">
    <name type="scientific">Yersinia intermedia</name>
    <dbReference type="NCBI Taxonomy" id="631"/>
    <lineage>
        <taxon>Bacteria</taxon>
        <taxon>Pseudomonadati</taxon>
        <taxon>Pseudomonadota</taxon>
        <taxon>Gammaproteobacteria</taxon>
        <taxon>Enterobacterales</taxon>
        <taxon>Yersiniaceae</taxon>
        <taxon>Yersinia</taxon>
    </lineage>
</organism>
<proteinExistence type="predicted"/>
<dbReference type="EMBL" id="CPZJ01000023">
    <property type="protein sequence ID" value="CNG59584.1"/>
    <property type="molecule type" value="Genomic_DNA"/>
</dbReference>
<sequence length="30" mass="3598">MRQKNVYETQVYSGLGRARYDEDLTEQSFL</sequence>
<dbReference type="Proteomes" id="UP000038750">
    <property type="component" value="Unassembled WGS sequence"/>
</dbReference>
<reference evidence="1 2" key="1">
    <citation type="submission" date="2015-03" db="EMBL/GenBank/DDBJ databases">
        <authorList>
            <person name="Murphy D."/>
        </authorList>
    </citation>
    <scope>NUCLEOTIDE SEQUENCE [LARGE SCALE GENOMIC DNA]</scope>
    <source>
        <strain evidence="1 2">BR165/97</strain>
    </source>
</reference>
<evidence type="ECO:0000313" key="2">
    <source>
        <dbReference type="Proteomes" id="UP000038750"/>
    </source>
</evidence>
<protein>
    <submittedName>
        <fullName evidence="1">Uncharacterized protein</fullName>
    </submittedName>
</protein>
<accession>A0A0T9MXX7</accession>
<name>A0A0T9MXX7_YERIN</name>